<organism evidence="7 8">
    <name type="scientific">Capsulimonas corticalis</name>
    <dbReference type="NCBI Taxonomy" id="2219043"/>
    <lineage>
        <taxon>Bacteria</taxon>
        <taxon>Bacillati</taxon>
        <taxon>Armatimonadota</taxon>
        <taxon>Armatimonadia</taxon>
        <taxon>Capsulimonadales</taxon>
        <taxon>Capsulimonadaceae</taxon>
        <taxon>Capsulimonas</taxon>
    </lineage>
</organism>
<protein>
    <submittedName>
        <fullName evidence="7">Uncharacterized protein</fullName>
    </submittedName>
</protein>
<dbReference type="KEGG" id="ccot:CCAX7_006970"/>
<dbReference type="EMBL" id="AP025739">
    <property type="protein sequence ID" value="BDI28646.1"/>
    <property type="molecule type" value="Genomic_DNA"/>
</dbReference>
<dbReference type="GO" id="GO:0042158">
    <property type="term" value="P:lipoprotein biosynthetic process"/>
    <property type="evidence" value="ECO:0007669"/>
    <property type="project" value="InterPro"/>
</dbReference>
<accession>A0A402D1N7</accession>
<dbReference type="PANTHER" id="PTHR30589">
    <property type="entry name" value="PROLIPOPROTEIN DIACYLGLYCERYL TRANSFERASE"/>
    <property type="match status" value="1"/>
</dbReference>
<evidence type="ECO:0000256" key="6">
    <source>
        <dbReference type="ARBA" id="ARBA00023136"/>
    </source>
</evidence>
<dbReference type="GO" id="GO:0008961">
    <property type="term" value="F:phosphatidylglycerol-prolipoprotein diacylglyceryl transferase activity"/>
    <property type="evidence" value="ECO:0007669"/>
    <property type="project" value="InterPro"/>
</dbReference>
<evidence type="ECO:0000256" key="2">
    <source>
        <dbReference type="ARBA" id="ARBA00022475"/>
    </source>
</evidence>
<keyword evidence="6" id="KW-0472">Membrane</keyword>
<dbReference type="PANTHER" id="PTHR30589:SF0">
    <property type="entry name" value="PHOSPHATIDYLGLYCEROL--PROLIPOPROTEIN DIACYLGLYCERYL TRANSFERASE"/>
    <property type="match status" value="1"/>
</dbReference>
<evidence type="ECO:0000256" key="3">
    <source>
        <dbReference type="ARBA" id="ARBA00022679"/>
    </source>
</evidence>
<dbReference type="GO" id="GO:0005886">
    <property type="term" value="C:plasma membrane"/>
    <property type="evidence" value="ECO:0007669"/>
    <property type="project" value="InterPro"/>
</dbReference>
<reference evidence="7 8" key="1">
    <citation type="journal article" date="2019" name="Int. J. Syst. Evol. Microbiol.">
        <title>Capsulimonas corticalis gen. nov., sp. nov., an aerobic capsulated bacterium, of a novel bacterial order, Capsulimonadales ord. nov., of the class Armatimonadia of the phylum Armatimonadetes.</title>
        <authorList>
            <person name="Li J."/>
            <person name="Kudo C."/>
            <person name="Tonouchi A."/>
        </authorList>
    </citation>
    <scope>NUCLEOTIDE SEQUENCE [LARGE SCALE GENOMIC DNA]</scope>
    <source>
        <strain evidence="7 8">AX-7</strain>
    </source>
</reference>
<gene>
    <name evidence="7" type="ORF">CCAX7_006970</name>
</gene>
<evidence type="ECO:0000256" key="5">
    <source>
        <dbReference type="ARBA" id="ARBA00022989"/>
    </source>
</evidence>
<comment type="similarity">
    <text evidence="1">Belongs to the Lgt family.</text>
</comment>
<dbReference type="AlphaFoldDB" id="A0A402D1N7"/>
<keyword evidence="5" id="KW-1133">Transmembrane helix</keyword>
<keyword evidence="4" id="KW-0812">Transmembrane</keyword>
<keyword evidence="2" id="KW-1003">Cell membrane</keyword>
<dbReference type="InterPro" id="IPR001640">
    <property type="entry name" value="Lgt"/>
</dbReference>
<keyword evidence="8" id="KW-1185">Reference proteome</keyword>
<keyword evidence="3" id="KW-0808">Transferase</keyword>
<dbReference type="Pfam" id="PF01790">
    <property type="entry name" value="LGT"/>
    <property type="match status" value="1"/>
</dbReference>
<name>A0A402D1N7_9BACT</name>
<evidence type="ECO:0000256" key="1">
    <source>
        <dbReference type="ARBA" id="ARBA00007150"/>
    </source>
</evidence>
<evidence type="ECO:0000256" key="4">
    <source>
        <dbReference type="ARBA" id="ARBA00022692"/>
    </source>
</evidence>
<proteinExistence type="inferred from homology"/>
<evidence type="ECO:0000313" key="7">
    <source>
        <dbReference type="EMBL" id="BDI28646.1"/>
    </source>
</evidence>
<dbReference type="Proteomes" id="UP000287394">
    <property type="component" value="Chromosome"/>
</dbReference>
<sequence length="235" mass="24826">MLSMLQNWVSWTPASGCYALGYGVGLAAWMGMARRRKLATSGMAIVMMAGALGGLVGAHIAQWIVAGSDGKSVLGALAGGYLAAMVCKRSLGIRRPTGDLFAVALSAGEAVGRWGCYFAGCCYGKPTNEPWGIWGHGAMRHPTQIYLSAANAVILAILLWCDRKRPPENTLFFLQGALYCAARFAIEFFREGSVLALGLTAAQWACAAGFVFFAVKLQRLLAPARLIVATGGAQS</sequence>
<evidence type="ECO:0000313" key="8">
    <source>
        <dbReference type="Proteomes" id="UP000287394"/>
    </source>
</evidence>